<evidence type="ECO:0000313" key="3">
    <source>
        <dbReference type="Proteomes" id="UP000184334"/>
    </source>
</evidence>
<protein>
    <submittedName>
        <fullName evidence="2">Uncharacterized protein</fullName>
    </submittedName>
</protein>
<dbReference type="RefSeq" id="WP_072862532.1">
    <property type="nucleotide sequence ID" value="NZ_FQUI01000002.1"/>
</dbReference>
<name>A0A1M4SJV5_MARH1</name>
<organism evidence="2 3">
    <name type="scientific">Marinitoga hydrogenitolerans (strain DSM 16785 / JCM 12826 / AT1271)</name>
    <dbReference type="NCBI Taxonomy" id="1122195"/>
    <lineage>
        <taxon>Bacteria</taxon>
        <taxon>Thermotogati</taxon>
        <taxon>Thermotogota</taxon>
        <taxon>Thermotogae</taxon>
        <taxon>Petrotogales</taxon>
        <taxon>Petrotogaceae</taxon>
        <taxon>Marinitoga</taxon>
    </lineage>
</organism>
<evidence type="ECO:0000313" key="2">
    <source>
        <dbReference type="EMBL" id="SHE32523.1"/>
    </source>
</evidence>
<dbReference type="EMBL" id="FQUI01000002">
    <property type="protein sequence ID" value="SHE32523.1"/>
    <property type="molecule type" value="Genomic_DNA"/>
</dbReference>
<dbReference type="STRING" id="1122195.SAMN02745164_00213"/>
<reference evidence="2" key="1">
    <citation type="submission" date="2016-11" db="EMBL/GenBank/DDBJ databases">
        <authorList>
            <person name="Varghese N."/>
            <person name="Submissions S."/>
        </authorList>
    </citation>
    <scope>NUCLEOTIDE SEQUENCE [LARGE SCALE GENOMIC DNA]</scope>
    <source>
        <strain evidence="2">DSM 16785</strain>
    </source>
</reference>
<proteinExistence type="predicted"/>
<sequence>MDNNVVLWTGVGLGVLALLLGGIFLYHTLTYPFKPLDIDGVKIAEIPKEAVIEFKKAGKGSELKQLKKEGFLLYFDGIAEGAPGMGSVMYNQAEQDAREQLSRYLNSVVTNFQQRAQGVLQNTTTGTDNDKVISVTNNVFKNVSSNFAKTIQTGAEVVAKYYVMKAGRIEYHSVLVYNPKTAFSLLQQQSYLIEQLGEQGKEFYENLNKVLEEAFKNTPIK</sequence>
<keyword evidence="1" id="KW-1133">Transmembrane helix</keyword>
<comment type="caution">
    <text evidence="2">The sequence shown here is derived from an EMBL/GenBank/DDBJ whole genome shotgun (WGS) entry which is preliminary data.</text>
</comment>
<accession>A0A1M4SJV5</accession>
<keyword evidence="1" id="KW-0812">Transmembrane</keyword>
<gene>
    <name evidence="2" type="ORF">SAMN02745164_00213</name>
</gene>
<feature type="transmembrane region" description="Helical" evidence="1">
    <location>
        <begin position="6"/>
        <end position="26"/>
    </location>
</feature>
<keyword evidence="1" id="KW-0472">Membrane</keyword>
<keyword evidence="3" id="KW-1185">Reference proteome</keyword>
<dbReference type="AlphaFoldDB" id="A0A1M4SJV5"/>
<dbReference type="OrthoDB" id="44632at2"/>
<dbReference type="Proteomes" id="UP000184334">
    <property type="component" value="Unassembled WGS sequence"/>
</dbReference>
<evidence type="ECO:0000256" key="1">
    <source>
        <dbReference type="SAM" id="Phobius"/>
    </source>
</evidence>